<dbReference type="InterPro" id="IPR003697">
    <property type="entry name" value="Maf-like"/>
</dbReference>
<accession>A0A3P1T461</accession>
<proteinExistence type="inferred from homology"/>
<dbReference type="GO" id="GO:0047429">
    <property type="term" value="F:nucleoside triphosphate diphosphatase activity"/>
    <property type="evidence" value="ECO:0007669"/>
    <property type="project" value="UniProtKB-EC"/>
</dbReference>
<dbReference type="OrthoDB" id="3527985at2"/>
<dbReference type="EMBL" id="RQZG01000014">
    <property type="protein sequence ID" value="RRD04078.1"/>
    <property type="molecule type" value="Genomic_DNA"/>
</dbReference>
<dbReference type="Proteomes" id="UP000280819">
    <property type="component" value="Unassembled WGS sequence"/>
</dbReference>
<reference evidence="4 5" key="1">
    <citation type="submission" date="2018-11" db="EMBL/GenBank/DDBJ databases">
        <title>Genomes From Bacteria Associated with the Canine Oral Cavity: a Test Case for Automated Genome-Based Taxonomic Assignment.</title>
        <authorList>
            <person name="Coil D.A."/>
            <person name="Jospin G."/>
            <person name="Darling A.E."/>
            <person name="Wallis C."/>
            <person name="Davis I.J."/>
            <person name="Harris S."/>
            <person name="Eisen J.A."/>
            <person name="Holcombe L.J."/>
            <person name="O'Flynn C."/>
        </authorList>
    </citation>
    <scope>NUCLEOTIDE SEQUENCE [LARGE SCALE GENOMIC DNA]</scope>
    <source>
        <strain evidence="4 5">OH887_COT-365</strain>
    </source>
</reference>
<comment type="subcellular location">
    <subcellularLocation>
        <location evidence="3">Cytoplasm</location>
    </subcellularLocation>
</comment>
<dbReference type="PANTHER" id="PTHR43213:SF5">
    <property type="entry name" value="BIFUNCTIONAL DTTP_UTP PYROPHOSPHATASE_METHYLTRANSFERASE PROTEIN-RELATED"/>
    <property type="match status" value="1"/>
</dbReference>
<name>A0A3P1T461_9ACTN</name>
<dbReference type="PANTHER" id="PTHR43213">
    <property type="entry name" value="BIFUNCTIONAL DTTP/UTP PYROPHOSPHATASE/METHYLTRANSFERASE PROTEIN-RELATED"/>
    <property type="match status" value="1"/>
</dbReference>
<gene>
    <name evidence="4" type="ORF">EII34_11610</name>
</gene>
<comment type="catalytic activity">
    <reaction evidence="3">
        <text>a ribonucleoside 5'-triphosphate + H2O = a ribonucleoside 5'-phosphate + diphosphate + H(+)</text>
        <dbReference type="Rhea" id="RHEA:23996"/>
        <dbReference type="ChEBI" id="CHEBI:15377"/>
        <dbReference type="ChEBI" id="CHEBI:15378"/>
        <dbReference type="ChEBI" id="CHEBI:33019"/>
        <dbReference type="ChEBI" id="CHEBI:58043"/>
        <dbReference type="ChEBI" id="CHEBI:61557"/>
        <dbReference type="EC" id="3.6.1.9"/>
    </reaction>
</comment>
<dbReference type="GO" id="GO:0005737">
    <property type="term" value="C:cytoplasm"/>
    <property type="evidence" value="ECO:0007669"/>
    <property type="project" value="UniProtKB-SubCell"/>
</dbReference>
<dbReference type="NCBIfam" id="TIGR00172">
    <property type="entry name" value="maf"/>
    <property type="match status" value="1"/>
</dbReference>
<dbReference type="GO" id="GO:0009117">
    <property type="term" value="P:nucleotide metabolic process"/>
    <property type="evidence" value="ECO:0007669"/>
    <property type="project" value="UniProtKB-KW"/>
</dbReference>
<organism evidence="4 5">
    <name type="scientific">Arachnia propionica</name>
    <dbReference type="NCBI Taxonomy" id="1750"/>
    <lineage>
        <taxon>Bacteria</taxon>
        <taxon>Bacillati</taxon>
        <taxon>Actinomycetota</taxon>
        <taxon>Actinomycetes</taxon>
        <taxon>Propionibacteriales</taxon>
        <taxon>Propionibacteriaceae</taxon>
        <taxon>Arachnia</taxon>
    </lineage>
</organism>
<dbReference type="AlphaFoldDB" id="A0A3P1T461"/>
<sequence>MLMRLILASKSPSRLELLRRAGLDPEVMASDFDESTVTESRPLDLVQTLARAKGESVAARVTDDAVIVACDSVLEFDGRARGKPRSPEVAAELWRRMSGRQGVLHTGHFVLVRRDGWEQRALRAASTVVRFADLTEDEVLAYAASGEPENVAGAFTIDGLGGAFITGIDGDPHNVVGLSLPLLRQILLDLGVQWPTLWRHHPSGLGTSDRGSHKPSMPG</sequence>
<evidence type="ECO:0000313" key="4">
    <source>
        <dbReference type="EMBL" id="RRD04078.1"/>
    </source>
</evidence>
<feature type="active site" description="Proton acceptor" evidence="3">
    <location>
        <position position="71"/>
    </location>
</feature>
<dbReference type="CDD" id="cd00555">
    <property type="entry name" value="Maf"/>
    <property type="match status" value="1"/>
</dbReference>
<comment type="caution">
    <text evidence="3">Lacks conserved residue(s) required for the propagation of feature annotation.</text>
</comment>
<dbReference type="HAMAP" id="MF_00528">
    <property type="entry name" value="Maf"/>
    <property type="match status" value="1"/>
</dbReference>
<dbReference type="Gene3D" id="3.90.950.10">
    <property type="match status" value="1"/>
</dbReference>
<comment type="function">
    <text evidence="3">Nucleoside triphosphate pyrophosphatase. May have a dual role in cell division arrest and in preventing the incorporation of modified nucleotides into cellular nucleic acids.</text>
</comment>
<evidence type="ECO:0000256" key="1">
    <source>
        <dbReference type="ARBA" id="ARBA00001968"/>
    </source>
</evidence>
<keyword evidence="2 3" id="KW-0378">Hydrolase</keyword>
<comment type="caution">
    <text evidence="4">The sequence shown here is derived from an EMBL/GenBank/DDBJ whole genome shotgun (WGS) entry which is preliminary data.</text>
</comment>
<dbReference type="InterPro" id="IPR029001">
    <property type="entry name" value="ITPase-like_fam"/>
</dbReference>
<evidence type="ECO:0000256" key="3">
    <source>
        <dbReference type="HAMAP-Rule" id="MF_00528"/>
    </source>
</evidence>
<comment type="similarity">
    <text evidence="3">Belongs to the Maf family.</text>
</comment>
<keyword evidence="3" id="KW-0963">Cytoplasm</keyword>
<evidence type="ECO:0000256" key="2">
    <source>
        <dbReference type="ARBA" id="ARBA00022801"/>
    </source>
</evidence>
<comment type="cofactor">
    <cofactor evidence="1 3">
        <name>a divalent metal cation</name>
        <dbReference type="ChEBI" id="CHEBI:60240"/>
    </cofactor>
</comment>
<protein>
    <recommendedName>
        <fullName evidence="3">Nucleoside triphosphate pyrophosphatase</fullName>
        <ecNumber evidence="3">3.6.1.9</ecNumber>
    </recommendedName>
    <alternativeName>
        <fullName evidence="3">Nucleotide pyrophosphatase</fullName>
        <shortName evidence="3">Nucleotide PPase</shortName>
    </alternativeName>
</protein>
<comment type="catalytic activity">
    <reaction evidence="3">
        <text>a 2'-deoxyribonucleoside 5'-triphosphate + H2O = a 2'-deoxyribonucleoside 5'-phosphate + diphosphate + H(+)</text>
        <dbReference type="Rhea" id="RHEA:44644"/>
        <dbReference type="ChEBI" id="CHEBI:15377"/>
        <dbReference type="ChEBI" id="CHEBI:15378"/>
        <dbReference type="ChEBI" id="CHEBI:33019"/>
        <dbReference type="ChEBI" id="CHEBI:61560"/>
        <dbReference type="ChEBI" id="CHEBI:65317"/>
        <dbReference type="EC" id="3.6.1.9"/>
    </reaction>
</comment>
<dbReference type="Pfam" id="PF02545">
    <property type="entry name" value="Maf"/>
    <property type="match status" value="1"/>
</dbReference>
<dbReference type="EC" id="3.6.1.9" evidence="3"/>
<dbReference type="PIRSF" id="PIRSF006305">
    <property type="entry name" value="Maf"/>
    <property type="match status" value="1"/>
</dbReference>
<evidence type="ECO:0000313" key="5">
    <source>
        <dbReference type="Proteomes" id="UP000280819"/>
    </source>
</evidence>
<keyword evidence="3" id="KW-0546">Nucleotide metabolism</keyword>
<dbReference type="SUPFAM" id="SSF52972">
    <property type="entry name" value="ITPase-like"/>
    <property type="match status" value="1"/>
</dbReference>